<keyword evidence="14" id="KW-0547">Nucleotide-binding</keyword>
<comment type="caution">
    <text evidence="16">The sequence shown here is derived from an EMBL/GenBank/DDBJ whole genome shotgun (WGS) entry which is preliminary data.</text>
</comment>
<dbReference type="PANTHER" id="PTHR45846:SF1">
    <property type="entry name" value="TRNA-DIHYDROURIDINE(47) SYNTHASE [NAD(P)(+)]-LIKE"/>
    <property type="match status" value="1"/>
</dbReference>
<sequence>MELQNDFWQKLNKPFYAMAPMAGVADSAFRQVCKDFGADVVYSEMASVAALCYNPKKTLELLEFSEKERPYVVQLFGSEAKQFAEAARIVTKEINPDGIDINFGCPVKKVAKQGAGAVLMRDKKKSREIIISTIENTELPVSIKTRAQVDTIDALEFLDYMHDLDIKALMIHGRTLAQGFSGDINFDIIKKARDYFGGIIMANGGINSLDDGIQVLKKTRADGLGIARGALGCPWIFQELKNIKKENKIPEKIFEIALRHAELAESLKGQQGIIEIRKHLCWYVHGIIGASEMRRELINVSSLNEIKNIFNSFGFVV</sequence>
<dbReference type="InterPro" id="IPR013785">
    <property type="entry name" value="Aldolase_TIM"/>
</dbReference>
<evidence type="ECO:0000313" key="16">
    <source>
        <dbReference type="EMBL" id="KKQ69606.1"/>
    </source>
</evidence>
<dbReference type="PANTHER" id="PTHR45846">
    <property type="entry name" value="TRNA-DIHYDROURIDINE(47) SYNTHASE [NAD(P)(+)]-LIKE"/>
    <property type="match status" value="1"/>
</dbReference>
<feature type="binding site" evidence="14">
    <location>
        <position position="74"/>
    </location>
    <ligand>
        <name>FMN</name>
        <dbReference type="ChEBI" id="CHEBI:58210"/>
    </ligand>
</feature>
<dbReference type="SUPFAM" id="SSF51395">
    <property type="entry name" value="FMN-linked oxidoreductases"/>
    <property type="match status" value="1"/>
</dbReference>
<dbReference type="InterPro" id="IPR001269">
    <property type="entry name" value="DUS_fam"/>
</dbReference>
<evidence type="ECO:0000256" key="10">
    <source>
        <dbReference type="ARBA" id="ARBA00048205"/>
    </source>
</evidence>
<keyword evidence="6 12" id="KW-0819">tRNA processing</keyword>
<evidence type="ECO:0000256" key="12">
    <source>
        <dbReference type="PIRNR" id="PIRNR006621"/>
    </source>
</evidence>
<comment type="similarity">
    <text evidence="12">Belongs to the dus family.</text>
</comment>
<dbReference type="Gene3D" id="1.10.1200.80">
    <property type="entry name" value="Putative flavin oxidoreducatase, domain 2"/>
    <property type="match status" value="1"/>
</dbReference>
<evidence type="ECO:0000256" key="2">
    <source>
        <dbReference type="ARBA" id="ARBA00002790"/>
    </source>
</evidence>
<dbReference type="Pfam" id="PF01207">
    <property type="entry name" value="Dus"/>
    <property type="match status" value="1"/>
</dbReference>
<keyword evidence="7" id="KW-0521">NADP</keyword>
<evidence type="ECO:0000256" key="6">
    <source>
        <dbReference type="ARBA" id="ARBA00022694"/>
    </source>
</evidence>
<feature type="binding site" evidence="14">
    <location>
        <begin position="20"/>
        <end position="22"/>
    </location>
    <ligand>
        <name>FMN</name>
        <dbReference type="ChEBI" id="CHEBI:58210"/>
    </ligand>
</feature>
<evidence type="ECO:0000256" key="11">
    <source>
        <dbReference type="ARBA" id="ARBA00048802"/>
    </source>
</evidence>
<feature type="binding site" evidence="14">
    <location>
        <begin position="203"/>
        <end position="205"/>
    </location>
    <ligand>
        <name>FMN</name>
        <dbReference type="ChEBI" id="CHEBI:58210"/>
    </ligand>
</feature>
<evidence type="ECO:0000256" key="1">
    <source>
        <dbReference type="ARBA" id="ARBA00001917"/>
    </source>
</evidence>
<comment type="catalytic activity">
    <reaction evidence="11">
        <text>a 5,6-dihydrouridine in tRNA + NAD(+) = a uridine in tRNA + NADH + H(+)</text>
        <dbReference type="Rhea" id="RHEA:54452"/>
        <dbReference type="Rhea" id="RHEA-COMP:13339"/>
        <dbReference type="Rhea" id="RHEA-COMP:13887"/>
        <dbReference type="ChEBI" id="CHEBI:15378"/>
        <dbReference type="ChEBI" id="CHEBI:57540"/>
        <dbReference type="ChEBI" id="CHEBI:57945"/>
        <dbReference type="ChEBI" id="CHEBI:65315"/>
        <dbReference type="ChEBI" id="CHEBI:74443"/>
    </reaction>
</comment>
<dbReference type="AlphaFoldDB" id="A0A0G0MXF4"/>
<evidence type="ECO:0000256" key="3">
    <source>
        <dbReference type="ARBA" id="ARBA00022555"/>
    </source>
</evidence>
<proteinExistence type="inferred from homology"/>
<dbReference type="EMBL" id="LBUU01000012">
    <property type="protein sequence ID" value="KKQ69606.1"/>
    <property type="molecule type" value="Genomic_DNA"/>
</dbReference>
<comment type="catalytic activity">
    <reaction evidence="10">
        <text>a 5,6-dihydrouridine in tRNA + NADP(+) = a uridine in tRNA + NADPH + H(+)</text>
        <dbReference type="Rhea" id="RHEA:23624"/>
        <dbReference type="Rhea" id="RHEA-COMP:13339"/>
        <dbReference type="Rhea" id="RHEA-COMP:13887"/>
        <dbReference type="ChEBI" id="CHEBI:15378"/>
        <dbReference type="ChEBI" id="CHEBI:57783"/>
        <dbReference type="ChEBI" id="CHEBI:58349"/>
        <dbReference type="ChEBI" id="CHEBI:65315"/>
        <dbReference type="ChEBI" id="CHEBI:74443"/>
    </reaction>
</comment>
<organism evidence="16 17">
    <name type="scientific">Candidatus Falkowbacteria bacterium GW2011_GWE1_38_31</name>
    <dbReference type="NCBI Taxonomy" id="1618638"/>
    <lineage>
        <taxon>Bacteria</taxon>
        <taxon>Candidatus Falkowiibacteriota</taxon>
    </lineage>
</organism>
<keyword evidence="8" id="KW-0694">RNA-binding</keyword>
<dbReference type="EC" id="1.3.1.-" evidence="12"/>
<evidence type="ECO:0000259" key="15">
    <source>
        <dbReference type="Pfam" id="PF01207"/>
    </source>
</evidence>
<accession>A0A0G0MXF4</accession>
<keyword evidence="9 12" id="KW-0560">Oxidoreductase</keyword>
<evidence type="ECO:0000256" key="14">
    <source>
        <dbReference type="PIRSR" id="PIRSR006621-2"/>
    </source>
</evidence>
<evidence type="ECO:0000256" key="5">
    <source>
        <dbReference type="ARBA" id="ARBA00022643"/>
    </source>
</evidence>
<dbReference type="CDD" id="cd02801">
    <property type="entry name" value="DUS_like_FMN"/>
    <property type="match status" value="1"/>
</dbReference>
<dbReference type="Gene3D" id="3.20.20.70">
    <property type="entry name" value="Aldolase class I"/>
    <property type="match status" value="1"/>
</dbReference>
<evidence type="ECO:0000256" key="8">
    <source>
        <dbReference type="ARBA" id="ARBA00022884"/>
    </source>
</evidence>
<evidence type="ECO:0000256" key="9">
    <source>
        <dbReference type="ARBA" id="ARBA00023002"/>
    </source>
</evidence>
<dbReference type="InterPro" id="IPR018517">
    <property type="entry name" value="tRNA_hU_synthase_CS"/>
</dbReference>
<keyword evidence="5 12" id="KW-0288">FMN</keyword>
<dbReference type="GO" id="GO:0017150">
    <property type="term" value="F:tRNA dihydrouridine synthase activity"/>
    <property type="evidence" value="ECO:0007669"/>
    <property type="project" value="InterPro"/>
</dbReference>
<feature type="domain" description="DUS-like FMN-binding" evidence="15">
    <location>
        <begin position="18"/>
        <end position="307"/>
    </location>
</feature>
<keyword evidence="4 12" id="KW-0285">Flavoprotein</keyword>
<keyword evidence="3" id="KW-0820">tRNA-binding</keyword>
<feature type="binding site" evidence="14">
    <location>
        <begin position="227"/>
        <end position="228"/>
    </location>
    <ligand>
        <name>FMN</name>
        <dbReference type="ChEBI" id="CHEBI:58210"/>
    </ligand>
</feature>
<evidence type="ECO:0000256" key="13">
    <source>
        <dbReference type="PIRSR" id="PIRSR006621-1"/>
    </source>
</evidence>
<dbReference type="PROSITE" id="PS01136">
    <property type="entry name" value="UPF0034"/>
    <property type="match status" value="1"/>
</dbReference>
<protein>
    <recommendedName>
        <fullName evidence="12">tRNA-dihydrouridine synthase</fullName>
        <ecNumber evidence="12">1.3.1.-</ecNumber>
    </recommendedName>
</protein>
<name>A0A0G0MXF4_9BACT</name>
<dbReference type="PIRSF" id="PIRSF006621">
    <property type="entry name" value="Dus"/>
    <property type="match status" value="1"/>
</dbReference>
<dbReference type="InterPro" id="IPR035587">
    <property type="entry name" value="DUS-like_FMN-bd"/>
</dbReference>
<comment type="function">
    <text evidence="2 12">Catalyzes the synthesis of 5,6-dihydrouridine (D), a modified base found in the D-loop of most tRNAs, via the reduction of the C5-C6 double bond in target uridines.</text>
</comment>
<dbReference type="GO" id="GO:0000049">
    <property type="term" value="F:tRNA binding"/>
    <property type="evidence" value="ECO:0007669"/>
    <property type="project" value="UniProtKB-KW"/>
</dbReference>
<dbReference type="InterPro" id="IPR024036">
    <property type="entry name" value="tRNA-dHydroUridine_Synthase_C"/>
</dbReference>
<dbReference type="GO" id="GO:0050660">
    <property type="term" value="F:flavin adenine dinucleotide binding"/>
    <property type="evidence" value="ECO:0007669"/>
    <property type="project" value="InterPro"/>
</dbReference>
<feature type="binding site" evidence="14">
    <location>
        <position position="172"/>
    </location>
    <ligand>
        <name>FMN</name>
        <dbReference type="ChEBI" id="CHEBI:58210"/>
    </ligand>
</feature>
<comment type="cofactor">
    <cofactor evidence="1 12 14">
        <name>FMN</name>
        <dbReference type="ChEBI" id="CHEBI:58210"/>
    </cofactor>
</comment>
<reference evidence="16 17" key="1">
    <citation type="journal article" date="2015" name="Nature">
        <title>rRNA introns, odd ribosomes, and small enigmatic genomes across a large radiation of phyla.</title>
        <authorList>
            <person name="Brown C.T."/>
            <person name="Hug L.A."/>
            <person name="Thomas B.C."/>
            <person name="Sharon I."/>
            <person name="Castelle C.J."/>
            <person name="Singh A."/>
            <person name="Wilkins M.J."/>
            <person name="Williams K.H."/>
            <person name="Banfield J.F."/>
        </authorList>
    </citation>
    <scope>NUCLEOTIDE SEQUENCE [LARGE SCALE GENOMIC DNA]</scope>
</reference>
<evidence type="ECO:0000256" key="7">
    <source>
        <dbReference type="ARBA" id="ARBA00022857"/>
    </source>
</evidence>
<evidence type="ECO:0000256" key="4">
    <source>
        <dbReference type="ARBA" id="ARBA00022630"/>
    </source>
</evidence>
<dbReference type="PATRIC" id="fig|1618638.3.peg.1180"/>
<gene>
    <name evidence="16" type="ORF">US91_C0012G0020</name>
</gene>
<dbReference type="Proteomes" id="UP000034022">
    <property type="component" value="Unassembled WGS sequence"/>
</dbReference>
<feature type="active site" description="Proton donor" evidence="13">
    <location>
        <position position="105"/>
    </location>
</feature>
<evidence type="ECO:0000313" key="17">
    <source>
        <dbReference type="Proteomes" id="UP000034022"/>
    </source>
</evidence>
<feature type="binding site" evidence="14">
    <location>
        <position position="144"/>
    </location>
    <ligand>
        <name>FMN</name>
        <dbReference type="ChEBI" id="CHEBI:58210"/>
    </ligand>
</feature>